<dbReference type="AlphaFoldDB" id="A0AAW2UPE4"/>
<dbReference type="Pfam" id="PF14244">
    <property type="entry name" value="Retrotran_gag_3"/>
    <property type="match status" value="1"/>
</dbReference>
<dbReference type="InterPro" id="IPR029472">
    <property type="entry name" value="Copia-like_N"/>
</dbReference>
<dbReference type="EMBL" id="JACGWJ010000005">
    <property type="protein sequence ID" value="KAL0418745.1"/>
    <property type="molecule type" value="Genomic_DNA"/>
</dbReference>
<proteinExistence type="predicted"/>
<feature type="domain" description="Retrotransposon Copia-like N-terminal" evidence="1">
    <location>
        <begin position="28"/>
        <end position="75"/>
    </location>
</feature>
<dbReference type="PANTHER" id="PTHR37610">
    <property type="entry name" value="CCHC-TYPE DOMAIN-CONTAINING PROTEIN"/>
    <property type="match status" value="1"/>
</dbReference>
<comment type="caution">
    <text evidence="2">The sequence shown here is derived from an EMBL/GenBank/DDBJ whole genome shotgun (WGS) entry which is preliminary data.</text>
</comment>
<protein>
    <recommendedName>
        <fullName evidence="1">Retrotransposon Copia-like N-terminal domain-containing protein</fullName>
    </recommendedName>
</protein>
<dbReference type="PANTHER" id="PTHR37610:SF40">
    <property type="entry name" value="OS01G0909600 PROTEIN"/>
    <property type="match status" value="1"/>
</dbReference>
<gene>
    <name evidence="2" type="ORF">Sradi_1288000</name>
</gene>
<reference evidence="2" key="1">
    <citation type="submission" date="2020-06" db="EMBL/GenBank/DDBJ databases">
        <authorList>
            <person name="Li T."/>
            <person name="Hu X."/>
            <person name="Zhang T."/>
            <person name="Song X."/>
            <person name="Zhang H."/>
            <person name="Dai N."/>
            <person name="Sheng W."/>
            <person name="Hou X."/>
            <person name="Wei L."/>
        </authorList>
    </citation>
    <scope>NUCLEOTIDE SEQUENCE</scope>
    <source>
        <strain evidence="2">G02</strain>
        <tissue evidence="2">Leaf</tissue>
    </source>
</reference>
<name>A0AAW2UPE4_SESRA</name>
<organism evidence="2">
    <name type="scientific">Sesamum radiatum</name>
    <name type="common">Black benniseed</name>
    <dbReference type="NCBI Taxonomy" id="300843"/>
    <lineage>
        <taxon>Eukaryota</taxon>
        <taxon>Viridiplantae</taxon>
        <taxon>Streptophyta</taxon>
        <taxon>Embryophyta</taxon>
        <taxon>Tracheophyta</taxon>
        <taxon>Spermatophyta</taxon>
        <taxon>Magnoliopsida</taxon>
        <taxon>eudicotyledons</taxon>
        <taxon>Gunneridae</taxon>
        <taxon>Pentapetalae</taxon>
        <taxon>asterids</taxon>
        <taxon>lamiids</taxon>
        <taxon>Lamiales</taxon>
        <taxon>Pedaliaceae</taxon>
        <taxon>Sesamum</taxon>
    </lineage>
</organism>
<reference evidence="2" key="2">
    <citation type="journal article" date="2024" name="Plant">
        <title>Genomic evolution and insights into agronomic trait innovations of Sesamum species.</title>
        <authorList>
            <person name="Miao H."/>
            <person name="Wang L."/>
            <person name="Qu L."/>
            <person name="Liu H."/>
            <person name="Sun Y."/>
            <person name="Le M."/>
            <person name="Wang Q."/>
            <person name="Wei S."/>
            <person name="Zheng Y."/>
            <person name="Lin W."/>
            <person name="Duan Y."/>
            <person name="Cao H."/>
            <person name="Xiong S."/>
            <person name="Wang X."/>
            <person name="Wei L."/>
            <person name="Li C."/>
            <person name="Ma Q."/>
            <person name="Ju M."/>
            <person name="Zhao R."/>
            <person name="Li G."/>
            <person name="Mu C."/>
            <person name="Tian Q."/>
            <person name="Mei H."/>
            <person name="Zhang T."/>
            <person name="Gao T."/>
            <person name="Zhang H."/>
        </authorList>
    </citation>
    <scope>NUCLEOTIDE SEQUENCE</scope>
    <source>
        <strain evidence="2">G02</strain>
    </source>
</reference>
<evidence type="ECO:0000259" key="1">
    <source>
        <dbReference type="Pfam" id="PF14244"/>
    </source>
</evidence>
<accession>A0AAW2UPE4</accession>
<sequence length="244" mass="27453">MATELVEKTPARDTTDDSLLEKDVLFLHPSDHPGMALSSTPMDGTNFLPWTRAVYVLLGAKLKLGFIDGSFPQPAPGSVMFGRWRCVDLMITSWIRNSILKEIVKSFMYTKTARDLWLDLHARYGQSNGPMIYEIRRGIASISQGTLSGIASISQGTLSLTGYFSRFKELWDEIVWLEPPPKCLCGGCSCDISKVISERMEAHQVMQFLMGLHDSFDAERSQILMLDPLPNVQKVYAMILRIEK</sequence>
<evidence type="ECO:0000313" key="2">
    <source>
        <dbReference type="EMBL" id="KAL0418745.1"/>
    </source>
</evidence>